<gene>
    <name evidence="2" type="ORF">E6C48_20385</name>
</gene>
<sequence>MVAISVVAKAGSVLSLPGPVICVAAIVAGVAIGAAVHEILEKPIAAFLKNRPDRRTSAHSVA</sequence>
<dbReference type="RefSeq" id="WP_136360026.1">
    <property type="nucleotide sequence ID" value="NZ_SSNY01000015.1"/>
</dbReference>
<keyword evidence="1" id="KW-1133">Transmembrane helix</keyword>
<evidence type="ECO:0000256" key="1">
    <source>
        <dbReference type="SAM" id="Phobius"/>
    </source>
</evidence>
<comment type="caution">
    <text evidence="2">The sequence shown here is derived from an EMBL/GenBank/DDBJ whole genome shotgun (WGS) entry which is preliminary data.</text>
</comment>
<evidence type="ECO:0000313" key="2">
    <source>
        <dbReference type="EMBL" id="THF54832.1"/>
    </source>
</evidence>
<keyword evidence="3" id="KW-1185">Reference proteome</keyword>
<feature type="transmembrane region" description="Helical" evidence="1">
    <location>
        <begin position="16"/>
        <end position="40"/>
    </location>
</feature>
<keyword evidence="1" id="KW-0472">Membrane</keyword>
<protein>
    <submittedName>
        <fullName evidence="2">Uncharacterized protein</fullName>
    </submittedName>
</protein>
<organism evidence="2 3">
    <name type="scientific">Ollibium composti</name>
    <dbReference type="NCBI Taxonomy" id="2675109"/>
    <lineage>
        <taxon>Bacteria</taxon>
        <taxon>Pseudomonadati</taxon>
        <taxon>Pseudomonadota</taxon>
        <taxon>Alphaproteobacteria</taxon>
        <taxon>Hyphomicrobiales</taxon>
        <taxon>Phyllobacteriaceae</taxon>
        <taxon>Ollibium</taxon>
    </lineage>
</organism>
<reference evidence="2 3" key="1">
    <citation type="submission" date="2019-04" db="EMBL/GenBank/DDBJ databases">
        <title>Mesorhizobium composti sp. nov., isolated from compost.</title>
        <authorList>
            <person name="Lin S.-Y."/>
            <person name="Hameed A."/>
            <person name="Hsieh Y.-T."/>
            <person name="Young C.-C."/>
        </authorList>
    </citation>
    <scope>NUCLEOTIDE SEQUENCE [LARGE SCALE GENOMIC DNA]</scope>
    <source>
        <strain evidence="2 3">CC-YTH430</strain>
    </source>
</reference>
<dbReference type="EMBL" id="SSNY01000015">
    <property type="protein sequence ID" value="THF54832.1"/>
    <property type="molecule type" value="Genomic_DNA"/>
</dbReference>
<keyword evidence="1" id="KW-0812">Transmembrane</keyword>
<proteinExistence type="predicted"/>
<evidence type="ECO:0000313" key="3">
    <source>
        <dbReference type="Proteomes" id="UP000306441"/>
    </source>
</evidence>
<accession>A0ABY2Q4E2</accession>
<dbReference type="Proteomes" id="UP000306441">
    <property type="component" value="Unassembled WGS sequence"/>
</dbReference>
<name>A0ABY2Q4E2_9HYPH</name>